<evidence type="ECO:0000259" key="11">
    <source>
        <dbReference type="PROSITE" id="PS51547"/>
    </source>
</evidence>
<dbReference type="InterPro" id="IPR018936">
    <property type="entry name" value="PI3/4_kinase_CS"/>
</dbReference>
<evidence type="ECO:0000259" key="10">
    <source>
        <dbReference type="PROSITE" id="PS51546"/>
    </source>
</evidence>
<dbReference type="SMART" id="SM00145">
    <property type="entry name" value="PI3Ka"/>
    <property type="match status" value="1"/>
</dbReference>
<dbReference type="SUPFAM" id="SSF56112">
    <property type="entry name" value="Protein kinase-like (PK-like)"/>
    <property type="match status" value="1"/>
</dbReference>
<dbReference type="GO" id="GO:0005524">
    <property type="term" value="F:ATP binding"/>
    <property type="evidence" value="ECO:0007669"/>
    <property type="project" value="UniProtKB-KW"/>
</dbReference>
<feature type="compositionally biased region" description="Polar residues" evidence="7">
    <location>
        <begin position="538"/>
        <end position="547"/>
    </location>
</feature>
<dbReference type="Gene3D" id="3.10.20.770">
    <property type="match status" value="1"/>
</dbReference>
<comment type="caution">
    <text evidence="12">The sequence shown here is derived from an EMBL/GenBank/DDBJ whole genome shotgun (WGS) entry which is preliminary data.</text>
</comment>
<dbReference type="AlphaFoldDB" id="A0A553QKV7"/>
<dbReference type="Gene3D" id="1.25.40.70">
    <property type="entry name" value="Phosphatidylinositol 3-kinase, accessory domain (PIK)"/>
    <property type="match status" value="1"/>
</dbReference>
<evidence type="ECO:0000256" key="5">
    <source>
        <dbReference type="ARBA" id="ARBA00022777"/>
    </source>
</evidence>
<protein>
    <recommendedName>
        <fullName evidence="2">phosphatidylinositol 3-kinase</fullName>
        <ecNumber evidence="2">2.7.1.137</ecNumber>
    </recommendedName>
</protein>
<proteinExistence type="inferred from homology"/>
<dbReference type="InterPro" id="IPR011009">
    <property type="entry name" value="Kinase-like_dom_sf"/>
</dbReference>
<dbReference type="InterPro" id="IPR036940">
    <property type="entry name" value="PI3/4_kinase_cat_sf"/>
</dbReference>
<dbReference type="STRING" id="623744.A0A553QKV7"/>
<dbReference type="PANTHER" id="PTHR10048">
    <property type="entry name" value="PHOSPHATIDYLINOSITOL KINASE"/>
    <property type="match status" value="1"/>
</dbReference>
<dbReference type="InterPro" id="IPR015433">
    <property type="entry name" value="PI3/4_kinase"/>
</dbReference>
<keyword evidence="6" id="KW-0067">ATP-binding</keyword>
<evidence type="ECO:0000313" key="12">
    <source>
        <dbReference type="EMBL" id="TRY90625.1"/>
    </source>
</evidence>
<dbReference type="Pfam" id="PF00613">
    <property type="entry name" value="PI3Ka"/>
    <property type="match status" value="1"/>
</dbReference>
<dbReference type="InterPro" id="IPR045580">
    <property type="entry name" value="PIK3CG_ABD"/>
</dbReference>
<dbReference type="SUPFAM" id="SSF49562">
    <property type="entry name" value="C2 domain (Calcium/lipid-binding domain, CaLB)"/>
    <property type="match status" value="1"/>
</dbReference>
<keyword evidence="3" id="KW-0808">Transferase</keyword>
<dbReference type="SMART" id="SM00144">
    <property type="entry name" value="PI3K_rbd"/>
    <property type="match status" value="1"/>
</dbReference>
<dbReference type="GO" id="GO:0005737">
    <property type="term" value="C:cytoplasm"/>
    <property type="evidence" value="ECO:0007669"/>
    <property type="project" value="TreeGrafter"/>
</dbReference>
<dbReference type="GO" id="GO:0005943">
    <property type="term" value="C:phosphatidylinositol 3-kinase complex, class IA"/>
    <property type="evidence" value="ECO:0007669"/>
    <property type="project" value="TreeGrafter"/>
</dbReference>
<name>A0A553QKV7_9TELE</name>
<dbReference type="SUPFAM" id="SSF54236">
    <property type="entry name" value="Ubiquitin-like"/>
    <property type="match status" value="1"/>
</dbReference>
<feature type="compositionally biased region" description="Low complexity" evidence="7">
    <location>
        <begin position="513"/>
        <end position="530"/>
    </location>
</feature>
<dbReference type="FunFam" id="1.25.40.70:FF:000006">
    <property type="entry name" value="Phosphatidylinositol 4,5-bisphosphate 3-kinase catalytic subunit gamma isoform"/>
    <property type="match status" value="1"/>
</dbReference>
<sequence length="1066" mass="122266">MKHSTVGHMEYKMEPSIDKTLVFICKLPAREGWQPLESVQIKLPAQCSVHQLRVRLCMVVQENNQISEPFTILDPERYSLLYHKEEEWYEMYDDFQVLRTLDAPWFLGDDGLRTVCVTVLAQKTASEERIQFQNVLNKLIGYNLDYLNGNRLSELAYTRRKFATPRREQLKQRDVVKYATEPWTTSTELPNDQEGHFRWTLSVKLYYNGSNLSTKCEITQTPKDLLKIVWESLEKQDLPFERWYTGHVLKICGREEFLGGDFPLSDYLWIRHCIKNILEIHLSVIAVSSLPDNTVKREYWPLVDSLTGLSNSHEELCLNGKDVEDIVMISLWDCDRKFRVKLLGFDIPELPSKVPPFVHVDASIIFGRKILSSVCSTQKEFADEVLWNTWLEFDIMIRDMPQGAKLGLKIVATEGMSTNDTKSNNSKLQGNQKPKDQGLYFVNLQLIDHRSLLCQGPQTLHMWPFPGGDEEVVTYEADKLSTATNPDVTKSMAITFKLDNYSFPVVLPHGRLSSSNSASPVSGSSSLDLLQESRHSSKQNSPTTSFPQEHCLRRFKEESVHYVSNLPHFLRSVDWMVPTTVQDVHWLLSHCGPEDIELFVALELLGVDFADLTVRKLAVQRLEMLSNDEVLKYLLQLVQTLKVEPYHDSSLARFLLKRALKSKRIGHFFFWYLRSEVAGCPFFRQRMAVILEAYLLGCGEAMLMEFQRQVQVVSCLHDVALTVKVLYPDKTDLSTAAHQKLQELLEGCDLPTDFQVPFDPRVRAGNIVLKDCKVMASKKKPLWLEFSCVDSEAPASPPVGIIFKHGDDLRQDMLIIQTLIVMDSIWQEKGLDLNLVPYGCISTGYNIGMIEIVRNAITIASIQRSQGGVGGTFKNNALHDWLERKSPLRENHFQAVEKFVTSCAGYCVATYVLGIGDRHNDNIMITHQGNLFHIDFGHILGNTKSFCGVNRERVPFVLTPDFLYVMGRVKGRNSLYFHRFRDTCIRAYLSLRSQSRLLVTLFSLMLITGIPELSMSQDMRYLRTALQEDQTEEDARNHFLQQIVLCEQKGWTVQANWWFHIMAGIK</sequence>
<keyword evidence="4" id="KW-0547">Nucleotide-binding</keyword>
<dbReference type="PROSITE" id="PS00916">
    <property type="entry name" value="PI3_4_KINASE_2"/>
    <property type="match status" value="1"/>
</dbReference>
<organism evidence="12 13">
    <name type="scientific">Danionella cerebrum</name>
    <dbReference type="NCBI Taxonomy" id="2873325"/>
    <lineage>
        <taxon>Eukaryota</taxon>
        <taxon>Metazoa</taxon>
        <taxon>Chordata</taxon>
        <taxon>Craniata</taxon>
        <taxon>Vertebrata</taxon>
        <taxon>Euteleostomi</taxon>
        <taxon>Actinopterygii</taxon>
        <taxon>Neopterygii</taxon>
        <taxon>Teleostei</taxon>
        <taxon>Ostariophysi</taxon>
        <taxon>Cypriniformes</taxon>
        <taxon>Danionidae</taxon>
        <taxon>Danioninae</taxon>
        <taxon>Danionella</taxon>
    </lineage>
</organism>
<dbReference type="GO" id="GO:0035005">
    <property type="term" value="F:1-phosphatidylinositol-4-phosphate 3-kinase activity"/>
    <property type="evidence" value="ECO:0007669"/>
    <property type="project" value="TreeGrafter"/>
</dbReference>
<dbReference type="EC" id="2.7.1.137" evidence="2"/>
<dbReference type="GO" id="GO:0005886">
    <property type="term" value="C:plasma membrane"/>
    <property type="evidence" value="ECO:0007669"/>
    <property type="project" value="TreeGrafter"/>
</dbReference>
<feature type="domain" description="PIK helical" evidence="9">
    <location>
        <begin position="520"/>
        <end position="697"/>
    </location>
</feature>
<feature type="domain" description="C2 PI3K-type" evidence="11">
    <location>
        <begin position="334"/>
        <end position="504"/>
    </location>
</feature>
<dbReference type="InterPro" id="IPR016024">
    <property type="entry name" value="ARM-type_fold"/>
</dbReference>
<dbReference type="InterPro" id="IPR002420">
    <property type="entry name" value="PI3K-type_C2_dom"/>
</dbReference>
<evidence type="ECO:0000256" key="2">
    <source>
        <dbReference type="ARBA" id="ARBA00012073"/>
    </source>
</evidence>
<dbReference type="Pfam" id="PF00454">
    <property type="entry name" value="PI3_PI4_kinase"/>
    <property type="match status" value="1"/>
</dbReference>
<dbReference type="InterPro" id="IPR035892">
    <property type="entry name" value="C2_domain_sf"/>
</dbReference>
<dbReference type="InterPro" id="IPR001263">
    <property type="entry name" value="PI3K_accessory_dom"/>
</dbReference>
<dbReference type="InterPro" id="IPR042236">
    <property type="entry name" value="PI3K_accessory_sf"/>
</dbReference>
<gene>
    <name evidence="12" type="ORF">DNTS_003694</name>
</gene>
<dbReference type="Pfam" id="PF19710">
    <property type="entry name" value="PIK3CG_ABD"/>
    <property type="match status" value="1"/>
</dbReference>
<dbReference type="FunFam" id="1.10.1070.11:FF:000010">
    <property type="entry name" value="Phosphatidylinositol 4,5-bisphosphate 3-kinase catalytic subunit gamma isoform"/>
    <property type="match status" value="1"/>
</dbReference>
<evidence type="ECO:0000259" key="9">
    <source>
        <dbReference type="PROSITE" id="PS51545"/>
    </source>
</evidence>
<evidence type="ECO:0000256" key="7">
    <source>
        <dbReference type="SAM" id="MobiDB-lite"/>
    </source>
</evidence>
<dbReference type="Proteomes" id="UP000316079">
    <property type="component" value="Unassembled WGS sequence"/>
</dbReference>
<accession>A0A553QKV7</accession>
<feature type="domain" description="PI3K/PI4K catalytic" evidence="8">
    <location>
        <begin position="768"/>
        <end position="1051"/>
    </location>
</feature>
<dbReference type="GO" id="GO:0005944">
    <property type="term" value="C:phosphatidylinositol 3-kinase complex, class IB"/>
    <property type="evidence" value="ECO:0007669"/>
    <property type="project" value="TreeGrafter"/>
</dbReference>
<dbReference type="PROSITE" id="PS00915">
    <property type="entry name" value="PI3_4_KINASE_1"/>
    <property type="match status" value="1"/>
</dbReference>
<dbReference type="SMART" id="SM00146">
    <property type="entry name" value="PI3Kc"/>
    <property type="match status" value="1"/>
</dbReference>
<dbReference type="GO" id="GO:0016303">
    <property type="term" value="F:1-phosphatidylinositol-3-kinase activity"/>
    <property type="evidence" value="ECO:0007669"/>
    <property type="project" value="UniProtKB-EC"/>
</dbReference>
<comment type="similarity">
    <text evidence="1">Belongs to the PI3/PI4-kinase family. Type III PI4K subfamily.</text>
</comment>
<dbReference type="Gene3D" id="1.10.1070.11">
    <property type="entry name" value="Phosphatidylinositol 3-/4-kinase, catalytic domain"/>
    <property type="match status" value="1"/>
</dbReference>
<reference evidence="12 13" key="1">
    <citation type="journal article" date="2019" name="Sci. Data">
        <title>Hybrid genome assembly and annotation of Danionella translucida.</title>
        <authorList>
            <person name="Kadobianskyi M."/>
            <person name="Schulze L."/>
            <person name="Schuelke M."/>
            <person name="Judkewitz B."/>
        </authorList>
    </citation>
    <scope>NUCLEOTIDE SEQUENCE [LARGE SCALE GENOMIC DNA]</scope>
    <source>
        <strain evidence="12 13">Bolton</strain>
    </source>
</reference>
<dbReference type="OrthoDB" id="67688at2759"/>
<dbReference type="GO" id="GO:0048015">
    <property type="term" value="P:phosphatidylinositol-mediated signaling"/>
    <property type="evidence" value="ECO:0007669"/>
    <property type="project" value="TreeGrafter"/>
</dbReference>
<evidence type="ECO:0000313" key="13">
    <source>
        <dbReference type="Proteomes" id="UP000316079"/>
    </source>
</evidence>
<dbReference type="PROSITE" id="PS51547">
    <property type="entry name" value="C2_PI3K"/>
    <property type="match status" value="1"/>
</dbReference>
<dbReference type="InterPro" id="IPR029071">
    <property type="entry name" value="Ubiquitin-like_domsf"/>
</dbReference>
<evidence type="ECO:0000256" key="3">
    <source>
        <dbReference type="ARBA" id="ARBA00022679"/>
    </source>
</evidence>
<keyword evidence="5" id="KW-0418">Kinase</keyword>
<evidence type="ECO:0000256" key="6">
    <source>
        <dbReference type="ARBA" id="ARBA00022840"/>
    </source>
</evidence>
<evidence type="ECO:0000259" key="8">
    <source>
        <dbReference type="PROSITE" id="PS50290"/>
    </source>
</evidence>
<dbReference type="InterPro" id="IPR000403">
    <property type="entry name" value="PI3/4_kinase_cat_dom"/>
</dbReference>
<dbReference type="SUPFAM" id="SSF48371">
    <property type="entry name" value="ARM repeat"/>
    <property type="match status" value="1"/>
</dbReference>
<feature type="region of interest" description="Disordered" evidence="7">
    <location>
        <begin position="513"/>
        <end position="548"/>
    </location>
</feature>
<dbReference type="Gene3D" id="2.60.40.150">
    <property type="entry name" value="C2 domain"/>
    <property type="match status" value="1"/>
</dbReference>
<dbReference type="EMBL" id="SRMA01025833">
    <property type="protein sequence ID" value="TRY90625.1"/>
    <property type="molecule type" value="Genomic_DNA"/>
</dbReference>
<dbReference type="PROSITE" id="PS51546">
    <property type="entry name" value="PI3K_RBD"/>
    <property type="match status" value="1"/>
</dbReference>
<keyword evidence="13" id="KW-1185">Reference proteome</keyword>
<dbReference type="PROSITE" id="PS50290">
    <property type="entry name" value="PI3_4_KINASE_3"/>
    <property type="match status" value="1"/>
</dbReference>
<dbReference type="PROSITE" id="PS51545">
    <property type="entry name" value="PIK_HELICAL"/>
    <property type="match status" value="1"/>
</dbReference>
<dbReference type="Pfam" id="PF00792">
    <property type="entry name" value="PI3K_C2"/>
    <property type="match status" value="1"/>
</dbReference>
<dbReference type="SMART" id="SM00142">
    <property type="entry name" value="PI3K_C2"/>
    <property type="match status" value="1"/>
</dbReference>
<dbReference type="GO" id="GO:0040012">
    <property type="term" value="P:regulation of locomotion"/>
    <property type="evidence" value="ECO:0007669"/>
    <property type="project" value="UniProtKB-ARBA"/>
</dbReference>
<dbReference type="PANTHER" id="PTHR10048:SF99">
    <property type="entry name" value="PHOSPHATIDYLINOSITOL 4,5-BISPHOSPHATE 3-KINASE CATALYTIC SUBUNIT GAMMA ISOFORM"/>
    <property type="match status" value="1"/>
</dbReference>
<evidence type="ECO:0000256" key="1">
    <source>
        <dbReference type="ARBA" id="ARBA00006209"/>
    </source>
</evidence>
<dbReference type="GO" id="GO:0043491">
    <property type="term" value="P:phosphatidylinositol 3-kinase/protein kinase B signal transduction"/>
    <property type="evidence" value="ECO:0007669"/>
    <property type="project" value="TreeGrafter"/>
</dbReference>
<dbReference type="Pfam" id="PF00794">
    <property type="entry name" value="PI3K_rbd"/>
    <property type="match status" value="1"/>
</dbReference>
<dbReference type="InterPro" id="IPR000341">
    <property type="entry name" value="PI3K_Ras-bd_dom"/>
</dbReference>
<dbReference type="Gene3D" id="3.30.1010.10">
    <property type="entry name" value="Phosphatidylinositol 3-kinase Catalytic Subunit, Chain A, domain 4"/>
    <property type="match status" value="1"/>
</dbReference>
<feature type="domain" description="PI3K-RBD" evidence="10">
    <location>
        <begin position="198"/>
        <end position="286"/>
    </location>
</feature>
<evidence type="ECO:0000256" key="4">
    <source>
        <dbReference type="ARBA" id="ARBA00022741"/>
    </source>
</evidence>
<dbReference type="FunFam" id="3.30.1010.10:FF:000008">
    <property type="entry name" value="Phosphatidylinositol 4,5-bisphosphate 3-kinase catalytic subunit gamma"/>
    <property type="match status" value="1"/>
</dbReference>
<dbReference type="GO" id="GO:0016477">
    <property type="term" value="P:cell migration"/>
    <property type="evidence" value="ECO:0007669"/>
    <property type="project" value="TreeGrafter"/>
</dbReference>